<accession>A0A438KH55</accession>
<reference evidence="1 2" key="1">
    <citation type="journal article" date="2018" name="PLoS Genet.">
        <title>Population sequencing reveals clonal diversity and ancestral inbreeding in the grapevine cultivar Chardonnay.</title>
        <authorList>
            <person name="Roach M.J."/>
            <person name="Johnson D.L."/>
            <person name="Bohlmann J."/>
            <person name="van Vuuren H.J."/>
            <person name="Jones S.J."/>
            <person name="Pretorius I.S."/>
            <person name="Schmidt S.A."/>
            <person name="Borneman A.R."/>
        </authorList>
    </citation>
    <scope>NUCLEOTIDE SEQUENCE [LARGE SCALE GENOMIC DNA]</scope>
    <source>
        <strain evidence="2">cv. Chardonnay</strain>
        <tissue evidence="1">Leaf</tissue>
    </source>
</reference>
<proteinExistence type="predicted"/>
<sequence length="131" mass="14333">MPTASTPRTAVLGVGGSLPWLGPPLSGWRFFYSFLPPSPPPALLSLSRRFSIIPLSPSLPLSLVLVVSFRGFSDFQLICLTVYGAFECVTLEQSCLIVKFTVASSFTTEMILKGFLLWIKRDLGPWGPLVL</sequence>
<dbReference type="Proteomes" id="UP000288805">
    <property type="component" value="Unassembled WGS sequence"/>
</dbReference>
<organism evidence="1 2">
    <name type="scientific">Vitis vinifera</name>
    <name type="common">Grape</name>
    <dbReference type="NCBI Taxonomy" id="29760"/>
    <lineage>
        <taxon>Eukaryota</taxon>
        <taxon>Viridiplantae</taxon>
        <taxon>Streptophyta</taxon>
        <taxon>Embryophyta</taxon>
        <taxon>Tracheophyta</taxon>
        <taxon>Spermatophyta</taxon>
        <taxon>Magnoliopsida</taxon>
        <taxon>eudicotyledons</taxon>
        <taxon>Gunneridae</taxon>
        <taxon>Pentapetalae</taxon>
        <taxon>rosids</taxon>
        <taxon>Vitales</taxon>
        <taxon>Vitaceae</taxon>
        <taxon>Viteae</taxon>
        <taxon>Vitis</taxon>
    </lineage>
</organism>
<comment type="caution">
    <text evidence="1">The sequence shown here is derived from an EMBL/GenBank/DDBJ whole genome shotgun (WGS) entry which is preliminary data.</text>
</comment>
<dbReference type="EMBL" id="QGNW01000006">
    <property type="protein sequence ID" value="RVX20535.1"/>
    <property type="molecule type" value="Genomic_DNA"/>
</dbReference>
<evidence type="ECO:0000313" key="1">
    <source>
        <dbReference type="EMBL" id="RVX20535.1"/>
    </source>
</evidence>
<protein>
    <submittedName>
        <fullName evidence="1">Uncharacterized protein</fullName>
    </submittedName>
</protein>
<evidence type="ECO:0000313" key="2">
    <source>
        <dbReference type="Proteomes" id="UP000288805"/>
    </source>
</evidence>
<name>A0A438KH55_VITVI</name>
<dbReference type="AlphaFoldDB" id="A0A438KH55"/>
<gene>
    <name evidence="1" type="ORF">CK203_002669</name>
</gene>